<reference evidence="2 3" key="1">
    <citation type="submission" date="2021-06" db="EMBL/GenBank/DDBJ databases">
        <title>Bacillus sp. RD4P76, an endophyte from a halophyte.</title>
        <authorList>
            <person name="Sun J.-Q."/>
        </authorList>
    </citation>
    <scope>NUCLEOTIDE SEQUENCE [LARGE SCALE GENOMIC DNA]</scope>
    <source>
        <strain evidence="2 3">JCM 17098</strain>
    </source>
</reference>
<dbReference type="RefSeq" id="WP_088077309.1">
    <property type="nucleotide sequence ID" value="NZ_JAHQCR010000051.1"/>
</dbReference>
<comment type="caution">
    <text evidence="2">The sequence shown here is derived from an EMBL/GenBank/DDBJ whole genome shotgun (WGS) entry which is preliminary data.</text>
</comment>
<keyword evidence="1" id="KW-0812">Transmembrane</keyword>
<gene>
    <name evidence="2" type="ORF">KS407_12930</name>
</gene>
<evidence type="ECO:0000256" key="1">
    <source>
        <dbReference type="SAM" id="Phobius"/>
    </source>
</evidence>
<feature type="transmembrane region" description="Helical" evidence="1">
    <location>
        <begin position="52"/>
        <end position="71"/>
    </location>
</feature>
<dbReference type="Proteomes" id="UP000790580">
    <property type="component" value="Unassembled WGS sequence"/>
</dbReference>
<name>A0ABS6JVB9_9BACI</name>
<evidence type="ECO:0000313" key="3">
    <source>
        <dbReference type="Proteomes" id="UP000790580"/>
    </source>
</evidence>
<dbReference type="EMBL" id="JAHQCR010000051">
    <property type="protein sequence ID" value="MBU9722335.1"/>
    <property type="molecule type" value="Genomic_DNA"/>
</dbReference>
<organism evidence="2 3">
    <name type="scientific">Evansella alkalicola</name>
    <dbReference type="NCBI Taxonomy" id="745819"/>
    <lineage>
        <taxon>Bacteria</taxon>
        <taxon>Bacillati</taxon>
        <taxon>Bacillota</taxon>
        <taxon>Bacilli</taxon>
        <taxon>Bacillales</taxon>
        <taxon>Bacillaceae</taxon>
        <taxon>Evansella</taxon>
    </lineage>
</organism>
<proteinExistence type="predicted"/>
<feature type="transmembrane region" description="Helical" evidence="1">
    <location>
        <begin position="6"/>
        <end position="25"/>
    </location>
</feature>
<feature type="transmembrane region" description="Helical" evidence="1">
    <location>
        <begin position="77"/>
        <end position="98"/>
    </location>
</feature>
<accession>A0ABS6JVB9</accession>
<sequence length="133" mass="15692">MLSHQAMPVLLIISIAMAYLARLHYQARYDKEYEKERIQFQNIRFFRENEDLGLVIKILIFIITCILYFVISGGYLSPFIFLIPFFVLLVMELIDGWLEYKSTMEKEQTIVNKVYSVVFLGVFIVSLFLVSLF</sequence>
<keyword evidence="1" id="KW-1133">Transmembrane helix</keyword>
<feature type="transmembrane region" description="Helical" evidence="1">
    <location>
        <begin position="110"/>
        <end position="132"/>
    </location>
</feature>
<keyword evidence="3" id="KW-1185">Reference proteome</keyword>
<protein>
    <recommendedName>
        <fullName evidence="4">DUF4181 domain-containing protein</fullName>
    </recommendedName>
</protein>
<keyword evidence="1" id="KW-0472">Membrane</keyword>
<evidence type="ECO:0008006" key="4">
    <source>
        <dbReference type="Google" id="ProtNLM"/>
    </source>
</evidence>
<evidence type="ECO:0000313" key="2">
    <source>
        <dbReference type="EMBL" id="MBU9722335.1"/>
    </source>
</evidence>